<evidence type="ECO:0000313" key="3">
    <source>
        <dbReference type="EMBL" id="PGH04878.1"/>
    </source>
</evidence>
<dbReference type="AlphaFoldDB" id="A0A2B7X894"/>
<evidence type="ECO:0000256" key="2">
    <source>
        <dbReference type="SAM" id="Phobius"/>
    </source>
</evidence>
<dbReference type="EMBL" id="PDNB01000131">
    <property type="protein sequence ID" value="PGH04878.1"/>
    <property type="molecule type" value="Genomic_DNA"/>
</dbReference>
<dbReference type="OrthoDB" id="3248909at2759"/>
<dbReference type="PANTHER" id="PTHR37544:SF3">
    <property type="entry name" value="SPRAY"/>
    <property type="match status" value="1"/>
</dbReference>
<name>A0A2B7X894_9EURO</name>
<feature type="transmembrane region" description="Helical" evidence="2">
    <location>
        <begin position="504"/>
        <end position="523"/>
    </location>
</feature>
<feature type="transmembrane region" description="Helical" evidence="2">
    <location>
        <begin position="760"/>
        <end position="784"/>
    </location>
</feature>
<feature type="region of interest" description="Disordered" evidence="1">
    <location>
        <begin position="69"/>
        <end position="110"/>
    </location>
</feature>
<dbReference type="InterPro" id="IPR021840">
    <property type="entry name" value="DUF3433"/>
</dbReference>
<feature type="region of interest" description="Disordered" evidence="1">
    <location>
        <begin position="1"/>
        <end position="21"/>
    </location>
</feature>
<feature type="compositionally biased region" description="Basic and acidic residues" evidence="1">
    <location>
        <begin position="92"/>
        <end position="103"/>
    </location>
</feature>
<comment type="caution">
    <text evidence="3">The sequence shown here is derived from an EMBL/GenBank/DDBJ whole genome shotgun (WGS) entry which is preliminary data.</text>
</comment>
<feature type="transmembrane region" description="Helical" evidence="2">
    <location>
        <begin position="813"/>
        <end position="837"/>
    </location>
</feature>
<feature type="transmembrane region" description="Helical" evidence="2">
    <location>
        <begin position="698"/>
        <end position="718"/>
    </location>
</feature>
<evidence type="ECO:0000313" key="4">
    <source>
        <dbReference type="Proteomes" id="UP000223968"/>
    </source>
</evidence>
<feature type="transmembrane region" description="Helical" evidence="2">
    <location>
        <begin position="668"/>
        <end position="686"/>
    </location>
</feature>
<feature type="region of interest" description="Disordered" evidence="1">
    <location>
        <begin position="159"/>
        <end position="184"/>
    </location>
</feature>
<proteinExistence type="predicted"/>
<dbReference type="Pfam" id="PF11915">
    <property type="entry name" value="DUF3433"/>
    <property type="match status" value="2"/>
</dbReference>
<feature type="transmembrane region" description="Helical" evidence="2">
    <location>
        <begin position="556"/>
        <end position="577"/>
    </location>
</feature>
<organism evidence="3 4">
    <name type="scientific">Helicocarpus griseus UAMH5409</name>
    <dbReference type="NCBI Taxonomy" id="1447875"/>
    <lineage>
        <taxon>Eukaryota</taxon>
        <taxon>Fungi</taxon>
        <taxon>Dikarya</taxon>
        <taxon>Ascomycota</taxon>
        <taxon>Pezizomycotina</taxon>
        <taxon>Eurotiomycetes</taxon>
        <taxon>Eurotiomycetidae</taxon>
        <taxon>Onygenales</taxon>
        <taxon>Ajellomycetaceae</taxon>
        <taxon>Helicocarpus</taxon>
    </lineage>
</organism>
<dbReference type="Proteomes" id="UP000223968">
    <property type="component" value="Unassembled WGS sequence"/>
</dbReference>
<keyword evidence="2" id="KW-0472">Membrane</keyword>
<dbReference type="STRING" id="1447875.A0A2B7X894"/>
<keyword evidence="4" id="KW-1185">Reference proteome</keyword>
<gene>
    <name evidence="3" type="ORF">AJ79_06963</name>
</gene>
<reference evidence="3 4" key="1">
    <citation type="submission" date="2017-10" db="EMBL/GenBank/DDBJ databases">
        <title>Comparative genomics in systemic dimorphic fungi from Ajellomycetaceae.</title>
        <authorList>
            <person name="Munoz J.F."/>
            <person name="Mcewen J.G."/>
            <person name="Clay O.K."/>
            <person name="Cuomo C.A."/>
        </authorList>
    </citation>
    <scope>NUCLEOTIDE SEQUENCE [LARGE SCALE GENOMIC DNA]</scope>
    <source>
        <strain evidence="3 4">UAMH5409</strain>
    </source>
</reference>
<sequence length="931" mass="104916">MEEDSFGSFTLGPPTTRTDGKTLLYLQSLAITTPKRSKSQPQTTAERRMGFLLGQDGNMFTEVMLDPEFTTVPDDNNSTPAISGRPSPPSPFKHEDKHREEQQYLKLEPSPRRARISRLHFGPFFLGAPAAVPSAPPEWRKCKCGGGASRVQSIYLDKAASPPQAHPERAHKELPTTSPANRLSAHHIGSSSLLQRLSSRRSHHWNLSRNLTSKRYRTRCEDCELDEDELVLTDISTLDGGSVDFGRFSLADSDESTTPDATSDSITDEHTPILNTKVIEGREVVIGPPVASGSDAIDLTQNNDDFRAKAIRTIGQQWAEREQVIVTVTEASPTVDLSSLGVATKHQSVANVERLLPVSSSTFYQDQRSHFYPPDPEQPNWKPFSIRKPFMTLLIVLSVVLAVMQEWLCQKSQSLAKQSDGLIAFNDAVEVSLASFFCWKYMPTMIFVAYGVLWQITDYDTKRLEPYYQLSQPTGSKASTSLNLDYLSVNPFWVPVKSFRYRHWAVFCSSICSLFATLIAPSLQNPSIKMVENPLCQDSPCREGASYRYFVRVHPVWSRLLTASLTVVAVFGVFLLIQLRRKSGLMSDPKGIAGIASMATKSHILTDFQEMDEAQHNEIHKRLNKHRYILYKSTIWHGEYIKQERRDPYAERKVGNPHPLVLQLKTGVAFLAFLLLCLMFIPVINFTPVNVVANKLPWLPVLIATLVKQFWAMFEFAVRAIEPFYVLSKGNATPQVTLTLDYRGTPYGLLPFQALRNRHYIVALAGFGSMLGDILTVTVSSFSVNGNDLIRRSNGSDHHQSLLRISVEDQTFLSFWTSVGLSFAILLFLIFSATLIYTRRRHPFLPRQPSTIASVLGFIYQSRMLDDFVNTERLDNWQMEERLKATGKRYGLGWFKGRDGRPHCAVDEEPMLSQYVHGASYIKATAPWEDI</sequence>
<keyword evidence="2" id="KW-0812">Transmembrane</keyword>
<keyword evidence="2" id="KW-1133">Transmembrane helix</keyword>
<protein>
    <submittedName>
        <fullName evidence="3">Uncharacterized protein</fullName>
    </submittedName>
</protein>
<evidence type="ECO:0000256" key="1">
    <source>
        <dbReference type="SAM" id="MobiDB-lite"/>
    </source>
</evidence>
<dbReference type="PANTHER" id="PTHR37544">
    <property type="entry name" value="SPRAY-RELATED"/>
    <property type="match status" value="1"/>
</dbReference>
<accession>A0A2B7X894</accession>